<evidence type="ECO:0000313" key="1">
    <source>
        <dbReference type="EMBL" id="MFC7460476.1"/>
    </source>
</evidence>
<sequence length="255" mass="27661">MAFQSGITTSPNDLLDKIRLFAIGSCGYTQLLHQADAGYYRLHLQHAVSGQFVNLHSYAGYIAWYGSTSFNSGLAYSSQIVASGSFSVSQMSGSAEYFLFGGDGWCYCIVQTASTTYGPLIFGTITKACTFTGGAFLSDTYSTNVRADIDGNTNKWKSGSYYSSGEETVKAFYSATTRQLDGYSPIAFNGVTPLYPATIEVGRPTPSYFCSMMGYAPGVRLLRMNGQYVNKDIVTLGGSDWMVFSMSYGGYGFLK</sequence>
<dbReference type="RefSeq" id="WP_382199773.1">
    <property type="nucleotide sequence ID" value="NZ_JBHTBZ010000017.1"/>
</dbReference>
<reference evidence="2" key="1">
    <citation type="journal article" date="2019" name="Int. J. Syst. Evol. Microbiol.">
        <title>The Global Catalogue of Microorganisms (GCM) 10K type strain sequencing project: providing services to taxonomists for standard genome sequencing and annotation.</title>
        <authorList>
            <consortium name="The Broad Institute Genomics Platform"/>
            <consortium name="The Broad Institute Genome Sequencing Center for Infectious Disease"/>
            <person name="Wu L."/>
            <person name="Ma J."/>
        </authorList>
    </citation>
    <scope>NUCLEOTIDE SEQUENCE [LARGE SCALE GENOMIC DNA]</scope>
    <source>
        <strain evidence="2">CCUG 53903</strain>
    </source>
</reference>
<keyword evidence="2" id="KW-1185">Reference proteome</keyword>
<evidence type="ECO:0000313" key="2">
    <source>
        <dbReference type="Proteomes" id="UP001596457"/>
    </source>
</evidence>
<dbReference type="EMBL" id="JBHTBZ010000017">
    <property type="protein sequence ID" value="MFC7460476.1"/>
    <property type="molecule type" value="Genomic_DNA"/>
</dbReference>
<proteinExistence type="predicted"/>
<comment type="caution">
    <text evidence="1">The sequence shown here is derived from an EMBL/GenBank/DDBJ whole genome shotgun (WGS) entry which is preliminary data.</text>
</comment>
<protein>
    <submittedName>
        <fullName evidence="1">Uncharacterized protein</fullName>
    </submittedName>
</protein>
<dbReference type="Proteomes" id="UP001596457">
    <property type="component" value="Unassembled WGS sequence"/>
</dbReference>
<name>A0ABW2SAM4_9BURK</name>
<organism evidence="1 2">
    <name type="scientific">Hydrogenophaga defluvii</name>
    <dbReference type="NCBI Taxonomy" id="249410"/>
    <lineage>
        <taxon>Bacteria</taxon>
        <taxon>Pseudomonadati</taxon>
        <taxon>Pseudomonadota</taxon>
        <taxon>Betaproteobacteria</taxon>
        <taxon>Burkholderiales</taxon>
        <taxon>Comamonadaceae</taxon>
        <taxon>Hydrogenophaga</taxon>
    </lineage>
</organism>
<gene>
    <name evidence="1" type="ORF">ACFQU0_08550</name>
</gene>
<accession>A0ABW2SAM4</accession>